<proteinExistence type="predicted"/>
<accession>A0A9Q3GUT6</accession>
<evidence type="ECO:0000313" key="3">
    <source>
        <dbReference type="Proteomes" id="UP000765509"/>
    </source>
</evidence>
<comment type="caution">
    <text evidence="2">The sequence shown here is derived from an EMBL/GenBank/DDBJ whole genome shotgun (WGS) entry which is preliminary data.</text>
</comment>
<name>A0A9Q3GUT6_9BASI</name>
<keyword evidence="3" id="KW-1185">Reference proteome</keyword>
<feature type="compositionally biased region" description="Basic and acidic residues" evidence="1">
    <location>
        <begin position="26"/>
        <end position="37"/>
    </location>
</feature>
<dbReference type="Proteomes" id="UP000765509">
    <property type="component" value="Unassembled WGS sequence"/>
</dbReference>
<protein>
    <submittedName>
        <fullName evidence="2">Uncharacterized protein</fullName>
    </submittedName>
</protein>
<dbReference type="AlphaFoldDB" id="A0A9Q3GUT6"/>
<feature type="region of interest" description="Disordered" evidence="1">
    <location>
        <begin position="1"/>
        <end position="37"/>
    </location>
</feature>
<sequence>MIQGQKQDIFQPKAERVRPNGPEAVRLGEKSTQEREIAVNTSRISSPNNRNITPTQNEHIVVTPESNLNSDALWSQMSQFTEQTQKQFSKLQ</sequence>
<evidence type="ECO:0000256" key="1">
    <source>
        <dbReference type="SAM" id="MobiDB-lite"/>
    </source>
</evidence>
<evidence type="ECO:0000313" key="2">
    <source>
        <dbReference type="EMBL" id="MBW0481043.1"/>
    </source>
</evidence>
<gene>
    <name evidence="2" type="ORF">O181_020758</name>
</gene>
<reference evidence="2" key="1">
    <citation type="submission" date="2021-03" db="EMBL/GenBank/DDBJ databases">
        <title>Draft genome sequence of rust myrtle Austropuccinia psidii MF-1, a brazilian biotype.</title>
        <authorList>
            <person name="Quecine M.C."/>
            <person name="Pachon D.M.R."/>
            <person name="Bonatelli M.L."/>
            <person name="Correr F.H."/>
            <person name="Franceschini L.M."/>
            <person name="Leite T.F."/>
            <person name="Margarido G.R.A."/>
            <person name="Almeida C.A."/>
            <person name="Ferrarezi J.A."/>
            <person name="Labate C.A."/>
        </authorList>
    </citation>
    <scope>NUCLEOTIDE SEQUENCE</scope>
    <source>
        <strain evidence="2">MF-1</strain>
    </source>
</reference>
<dbReference type="EMBL" id="AVOT02006221">
    <property type="protein sequence ID" value="MBW0481043.1"/>
    <property type="molecule type" value="Genomic_DNA"/>
</dbReference>
<organism evidence="2 3">
    <name type="scientific">Austropuccinia psidii MF-1</name>
    <dbReference type="NCBI Taxonomy" id="1389203"/>
    <lineage>
        <taxon>Eukaryota</taxon>
        <taxon>Fungi</taxon>
        <taxon>Dikarya</taxon>
        <taxon>Basidiomycota</taxon>
        <taxon>Pucciniomycotina</taxon>
        <taxon>Pucciniomycetes</taxon>
        <taxon>Pucciniales</taxon>
        <taxon>Sphaerophragmiaceae</taxon>
        <taxon>Austropuccinia</taxon>
    </lineage>
</organism>